<dbReference type="EMBL" id="JBHULN010000016">
    <property type="protein sequence ID" value="MFD2573181.1"/>
    <property type="molecule type" value="Genomic_DNA"/>
</dbReference>
<dbReference type="Proteomes" id="UP001597469">
    <property type="component" value="Unassembled WGS sequence"/>
</dbReference>
<dbReference type="CDD" id="cd07938">
    <property type="entry name" value="DRE_TIM_HMGL"/>
    <property type="match status" value="1"/>
</dbReference>
<reference evidence="6" key="1">
    <citation type="journal article" date="2019" name="Int. J. Syst. Evol. Microbiol.">
        <title>The Global Catalogue of Microorganisms (GCM) 10K type strain sequencing project: providing services to taxonomists for standard genome sequencing and annotation.</title>
        <authorList>
            <consortium name="The Broad Institute Genomics Platform"/>
            <consortium name="The Broad Institute Genome Sequencing Center for Infectious Disease"/>
            <person name="Wu L."/>
            <person name="Ma J."/>
        </authorList>
    </citation>
    <scope>NUCLEOTIDE SEQUENCE [LARGE SCALE GENOMIC DNA]</scope>
    <source>
        <strain evidence="6">KCTC 42805</strain>
    </source>
</reference>
<dbReference type="PANTHER" id="PTHR42738">
    <property type="entry name" value="HYDROXYMETHYLGLUTARYL-COA LYASE"/>
    <property type="match status" value="1"/>
</dbReference>
<evidence type="ECO:0000256" key="1">
    <source>
        <dbReference type="ARBA" id="ARBA00009405"/>
    </source>
</evidence>
<keyword evidence="2" id="KW-0479">Metal-binding</keyword>
<dbReference type="InterPro" id="IPR043594">
    <property type="entry name" value="HMGL"/>
</dbReference>
<feature type="domain" description="Pyruvate carboxyltransferase" evidence="4">
    <location>
        <begin position="1"/>
        <end position="270"/>
    </location>
</feature>
<organism evidence="5 6">
    <name type="scientific">Spirosoma soli</name>
    <dbReference type="NCBI Taxonomy" id="1770529"/>
    <lineage>
        <taxon>Bacteria</taxon>
        <taxon>Pseudomonadati</taxon>
        <taxon>Bacteroidota</taxon>
        <taxon>Cytophagia</taxon>
        <taxon>Cytophagales</taxon>
        <taxon>Cytophagaceae</taxon>
        <taxon>Spirosoma</taxon>
    </lineage>
</organism>
<keyword evidence="3 5" id="KW-0456">Lyase</keyword>
<gene>
    <name evidence="5" type="ORF">ACFSUS_21240</name>
</gene>
<evidence type="ECO:0000256" key="2">
    <source>
        <dbReference type="ARBA" id="ARBA00022723"/>
    </source>
</evidence>
<sequence length="280" mass="30169">MKLVECPRDAMQGLDHFVPTDLKIRYLNALLEVGFDTLDFGSFVSPKAVPQMQDTAQVLAGLNLSQTRTKLLAIVANRRGAEQAVSYPQIQYVGFPLSVSETFQQRNTNKSIAQAFDDVGEMQRLCAGAGKELVIYLSMGFGNPYGDPYSLALVVELTERLVQMGITIIAPSDTVGSSTADTIEELFQQLILAFPQVEFGAHLHTLPGEAPNKVRAAVRAGVQRMDGALRGFGGCPLATDTLTGNMPTEEILQTLAQEGIDLGINQAAFQKAMALSAGVF</sequence>
<dbReference type="InterPro" id="IPR000891">
    <property type="entry name" value="PYR_CT"/>
</dbReference>
<accession>A0ABW5M9H7</accession>
<dbReference type="Pfam" id="PF00682">
    <property type="entry name" value="HMGL-like"/>
    <property type="match status" value="1"/>
</dbReference>
<dbReference type="SUPFAM" id="SSF51569">
    <property type="entry name" value="Aldolase"/>
    <property type="match status" value="1"/>
</dbReference>
<comment type="caution">
    <text evidence="5">The sequence shown here is derived from an EMBL/GenBank/DDBJ whole genome shotgun (WGS) entry which is preliminary data.</text>
</comment>
<proteinExistence type="inferred from homology"/>
<evidence type="ECO:0000313" key="6">
    <source>
        <dbReference type="Proteomes" id="UP001597469"/>
    </source>
</evidence>
<evidence type="ECO:0000256" key="3">
    <source>
        <dbReference type="ARBA" id="ARBA00023239"/>
    </source>
</evidence>
<evidence type="ECO:0000259" key="4">
    <source>
        <dbReference type="PROSITE" id="PS50991"/>
    </source>
</evidence>
<dbReference type="GO" id="GO:0016829">
    <property type="term" value="F:lyase activity"/>
    <property type="evidence" value="ECO:0007669"/>
    <property type="project" value="UniProtKB-KW"/>
</dbReference>
<comment type="similarity">
    <text evidence="1">Belongs to the HMG-CoA lyase family.</text>
</comment>
<name>A0ABW5M9H7_9BACT</name>
<dbReference type="PANTHER" id="PTHR42738:SF7">
    <property type="entry name" value="HYDROXYMETHYLGLUTARYL-COA LYASE"/>
    <property type="match status" value="1"/>
</dbReference>
<dbReference type="Gene3D" id="3.20.20.70">
    <property type="entry name" value="Aldolase class I"/>
    <property type="match status" value="1"/>
</dbReference>
<protein>
    <submittedName>
        <fullName evidence="5">Hydroxymethylglutaryl-CoA lyase</fullName>
    </submittedName>
</protein>
<dbReference type="InterPro" id="IPR013785">
    <property type="entry name" value="Aldolase_TIM"/>
</dbReference>
<evidence type="ECO:0000313" key="5">
    <source>
        <dbReference type="EMBL" id="MFD2573181.1"/>
    </source>
</evidence>
<dbReference type="RefSeq" id="WP_381525777.1">
    <property type="nucleotide sequence ID" value="NZ_JBHULN010000016.1"/>
</dbReference>
<dbReference type="PROSITE" id="PS50991">
    <property type="entry name" value="PYR_CT"/>
    <property type="match status" value="1"/>
</dbReference>
<keyword evidence="6" id="KW-1185">Reference proteome</keyword>